<reference evidence="6" key="1">
    <citation type="submission" date="2016-06" db="UniProtKB">
        <authorList>
            <consortium name="WormBaseParasite"/>
        </authorList>
    </citation>
    <scope>IDENTIFICATION</scope>
</reference>
<organism evidence="6">
    <name type="scientific">Gongylonema pulchrum</name>
    <dbReference type="NCBI Taxonomy" id="637853"/>
    <lineage>
        <taxon>Eukaryota</taxon>
        <taxon>Metazoa</taxon>
        <taxon>Ecdysozoa</taxon>
        <taxon>Nematoda</taxon>
        <taxon>Chromadorea</taxon>
        <taxon>Rhabditida</taxon>
        <taxon>Spirurina</taxon>
        <taxon>Spiruromorpha</taxon>
        <taxon>Spiruroidea</taxon>
        <taxon>Gongylonematidae</taxon>
        <taxon>Gongylonema</taxon>
    </lineage>
</organism>
<keyword evidence="1" id="KW-0175">Coiled coil</keyword>
<dbReference type="Proteomes" id="UP000271098">
    <property type="component" value="Unassembled WGS sequence"/>
</dbReference>
<feature type="region of interest" description="Disordered" evidence="2">
    <location>
        <begin position="115"/>
        <end position="137"/>
    </location>
</feature>
<reference evidence="4 5" key="2">
    <citation type="submission" date="2018-11" db="EMBL/GenBank/DDBJ databases">
        <authorList>
            <consortium name="Pathogen Informatics"/>
        </authorList>
    </citation>
    <scope>NUCLEOTIDE SEQUENCE [LARGE SCALE GENOMIC DNA]</scope>
</reference>
<name>A0A183ED83_9BILA</name>
<dbReference type="AlphaFoldDB" id="A0A183ED83"/>
<feature type="coiled-coil region" evidence="1">
    <location>
        <begin position="200"/>
        <end position="234"/>
    </location>
</feature>
<evidence type="ECO:0000256" key="2">
    <source>
        <dbReference type="SAM" id="MobiDB-lite"/>
    </source>
</evidence>
<feature type="domain" description="RUN" evidence="3">
    <location>
        <begin position="139"/>
        <end position="232"/>
    </location>
</feature>
<dbReference type="WBParaSite" id="GPUH_0001894901-mRNA-1">
    <property type="protein sequence ID" value="GPUH_0001894901-mRNA-1"/>
    <property type="gene ID" value="GPUH_0001894901"/>
</dbReference>
<gene>
    <name evidence="4" type="ORF">GPUH_LOCUS18925</name>
</gene>
<evidence type="ECO:0000313" key="6">
    <source>
        <dbReference type="WBParaSite" id="GPUH_0001894901-mRNA-1"/>
    </source>
</evidence>
<dbReference type="PANTHER" id="PTHR15591">
    <property type="entry name" value="RUN AND SH3 DOMAIN CONTAINING"/>
    <property type="match status" value="1"/>
</dbReference>
<dbReference type="InterPro" id="IPR058732">
    <property type="entry name" value="RUNDC1_M"/>
</dbReference>
<dbReference type="Gene3D" id="1.20.58.900">
    <property type="match status" value="1"/>
</dbReference>
<dbReference type="PANTHER" id="PTHR15591:SF13">
    <property type="entry name" value="RUN DOMAIN-CONTAINING PROTEIN"/>
    <property type="match status" value="1"/>
</dbReference>
<accession>A0A183ED83</accession>
<dbReference type="Pfam" id="PF26030">
    <property type="entry name" value="RUNDC1"/>
    <property type="match status" value="1"/>
</dbReference>
<dbReference type="EMBL" id="UYRT01087597">
    <property type="protein sequence ID" value="VDN32736.1"/>
    <property type="molecule type" value="Genomic_DNA"/>
</dbReference>
<feature type="region of interest" description="Disordered" evidence="2">
    <location>
        <begin position="1"/>
        <end position="46"/>
    </location>
</feature>
<protein>
    <submittedName>
        <fullName evidence="6">Fibrous sheath-interacting protein 1</fullName>
    </submittedName>
</protein>
<dbReference type="GO" id="GO:0031410">
    <property type="term" value="C:cytoplasmic vesicle"/>
    <property type="evidence" value="ECO:0007669"/>
    <property type="project" value="TreeGrafter"/>
</dbReference>
<dbReference type="OrthoDB" id="10068328at2759"/>
<sequence>MMLAEDDVDIAKSPSPPPPVAPSTSDDESVEMERLAPVGESSDELSAVRFGERERFRELEEEQERLNNSLLSLSTHFAQVQFRLKQIGKADASERDKLLKELEDFAFRGCTDLRVDEPRRPSADGSEKDGAVGGGQRERQRALIARLKEQLEDLEKYAYESGEGELPSAEVIARQKAVIDKLREKVQLDLELDKMSQSDLQKKVDEALKKEKLVEQLQTQIVDLERFVSFLQTEISGRPPSSVASLPVAPTKKGLDARAQLELAVDATVQIMEKYLLLTVDTDSTHADSMSDSSDEVFERSEEEVVTVVRKELCPAIRNLLEHGMNDSVKPIVHFSSFGCYPGGARKIVGGNG</sequence>
<proteinExistence type="predicted"/>
<evidence type="ECO:0000313" key="4">
    <source>
        <dbReference type="EMBL" id="VDN32736.1"/>
    </source>
</evidence>
<evidence type="ECO:0000259" key="3">
    <source>
        <dbReference type="Pfam" id="PF26030"/>
    </source>
</evidence>
<evidence type="ECO:0000256" key="1">
    <source>
        <dbReference type="SAM" id="Coils"/>
    </source>
</evidence>
<dbReference type="InterPro" id="IPR047343">
    <property type="entry name" value="RUSC1_2"/>
</dbReference>
<evidence type="ECO:0000313" key="5">
    <source>
        <dbReference type="Proteomes" id="UP000271098"/>
    </source>
</evidence>
<dbReference type="InterPro" id="IPR037213">
    <property type="entry name" value="Run_dom_sf"/>
</dbReference>
<keyword evidence="5" id="KW-1185">Reference proteome</keyword>